<evidence type="ECO:0000313" key="2">
    <source>
        <dbReference type="EMBL" id="TNN88349.1"/>
    </source>
</evidence>
<comment type="caution">
    <text evidence="2">The sequence shown here is derived from an EMBL/GenBank/DDBJ whole genome shotgun (WGS) entry which is preliminary data.</text>
</comment>
<feature type="signal peptide" evidence="1">
    <location>
        <begin position="1"/>
        <end position="18"/>
    </location>
</feature>
<dbReference type="AlphaFoldDB" id="A0A4Z2JDQ2"/>
<sequence>MAAELAALLCMKALRVFSLHKCVIRQKGRIAWPEGNPSISQKPQLGTKGLHSEVSDTNTCLALQLCRGETK</sequence>
<evidence type="ECO:0000313" key="3">
    <source>
        <dbReference type="Proteomes" id="UP000314294"/>
    </source>
</evidence>
<gene>
    <name evidence="2" type="ORF">EYF80_001565</name>
</gene>
<organism evidence="2 3">
    <name type="scientific">Liparis tanakae</name>
    <name type="common">Tanaka's snailfish</name>
    <dbReference type="NCBI Taxonomy" id="230148"/>
    <lineage>
        <taxon>Eukaryota</taxon>
        <taxon>Metazoa</taxon>
        <taxon>Chordata</taxon>
        <taxon>Craniata</taxon>
        <taxon>Vertebrata</taxon>
        <taxon>Euteleostomi</taxon>
        <taxon>Actinopterygii</taxon>
        <taxon>Neopterygii</taxon>
        <taxon>Teleostei</taxon>
        <taxon>Neoteleostei</taxon>
        <taxon>Acanthomorphata</taxon>
        <taxon>Eupercaria</taxon>
        <taxon>Perciformes</taxon>
        <taxon>Cottioidei</taxon>
        <taxon>Cottales</taxon>
        <taxon>Liparidae</taxon>
        <taxon>Liparis</taxon>
    </lineage>
</organism>
<name>A0A4Z2JDQ2_9TELE</name>
<accession>A0A4Z2JDQ2</accession>
<dbReference type="Proteomes" id="UP000314294">
    <property type="component" value="Unassembled WGS sequence"/>
</dbReference>
<evidence type="ECO:0000256" key="1">
    <source>
        <dbReference type="SAM" id="SignalP"/>
    </source>
</evidence>
<reference evidence="2 3" key="1">
    <citation type="submission" date="2019-03" db="EMBL/GenBank/DDBJ databases">
        <title>First draft genome of Liparis tanakae, snailfish: a comprehensive survey of snailfish specific genes.</title>
        <authorList>
            <person name="Kim W."/>
            <person name="Song I."/>
            <person name="Jeong J.-H."/>
            <person name="Kim D."/>
            <person name="Kim S."/>
            <person name="Ryu S."/>
            <person name="Song J.Y."/>
            <person name="Lee S.K."/>
        </authorList>
    </citation>
    <scope>NUCLEOTIDE SEQUENCE [LARGE SCALE GENOMIC DNA]</scope>
    <source>
        <tissue evidence="2">Muscle</tissue>
    </source>
</reference>
<keyword evidence="1" id="KW-0732">Signal</keyword>
<keyword evidence="3" id="KW-1185">Reference proteome</keyword>
<dbReference type="EMBL" id="SRLO01000006">
    <property type="protein sequence ID" value="TNN88349.1"/>
    <property type="molecule type" value="Genomic_DNA"/>
</dbReference>
<feature type="chain" id="PRO_5021197976" evidence="1">
    <location>
        <begin position="19"/>
        <end position="71"/>
    </location>
</feature>
<protein>
    <submittedName>
        <fullName evidence="2">Uncharacterized protein</fullName>
    </submittedName>
</protein>
<proteinExistence type="predicted"/>